<proteinExistence type="predicted"/>
<accession>A0ACC2V0B9</accession>
<gene>
    <name evidence="1" type="ORF">QFC21_006801</name>
</gene>
<evidence type="ECO:0000313" key="2">
    <source>
        <dbReference type="Proteomes" id="UP001227268"/>
    </source>
</evidence>
<dbReference type="EMBL" id="JASBWT010000037">
    <property type="protein sequence ID" value="KAJ9092570.1"/>
    <property type="molecule type" value="Genomic_DNA"/>
</dbReference>
<organism evidence="1 2">
    <name type="scientific">Naganishia friedmannii</name>
    <dbReference type="NCBI Taxonomy" id="89922"/>
    <lineage>
        <taxon>Eukaryota</taxon>
        <taxon>Fungi</taxon>
        <taxon>Dikarya</taxon>
        <taxon>Basidiomycota</taxon>
        <taxon>Agaricomycotina</taxon>
        <taxon>Tremellomycetes</taxon>
        <taxon>Filobasidiales</taxon>
        <taxon>Filobasidiaceae</taxon>
        <taxon>Naganishia</taxon>
    </lineage>
</organism>
<protein>
    <submittedName>
        <fullName evidence="1">Uncharacterized protein</fullName>
    </submittedName>
</protein>
<reference evidence="1" key="1">
    <citation type="submission" date="2023-04" db="EMBL/GenBank/DDBJ databases">
        <title>Draft Genome sequencing of Naganishia species isolated from polar environments using Oxford Nanopore Technology.</title>
        <authorList>
            <person name="Leo P."/>
            <person name="Venkateswaran K."/>
        </authorList>
    </citation>
    <scope>NUCLEOTIDE SEQUENCE</scope>
    <source>
        <strain evidence="1">MNA-CCFEE 5423</strain>
    </source>
</reference>
<sequence length="823" mass="84208">MNQPQSLSGSQQQQQQQQGQVSALSALLRNNPVTPTPSRPGSPGTRQGTPVTSPTVGRAHVREGEEGGSMGSEGSAVGARPINGSYPTDTAPSFPSQLSPYAQPFLPSGSYMGMNISGTSFAPMSYIGASYTGRQPGSGTAGGGMSVSPGGWSVGMGGFAGPSGSSVSAKPMGINGMAPAQRMYPHQPYHPQQQQQQQQQPMNSFGNMGSYLGRGSLNVTSGGFSLSNSGYGLPYGASLTHPAQQPHAASSAVSHQGPATAGPIGGAGMSVGAFVPPGMGGTGGERSRELEAKFVKDFMCCGLRLNGLHDLLEHYEEHHVHLAGDLRQQTQSMMSVGQDPTIQLNNNGPGGSAAGATLNGSAAGLAGSGRNTPNPQATRGQGPSSGTSFPNTASSSYTVPPIPGNPPPGIAAALAAGPATAGMRTPGAAGMMMATTPGLTKGSSTDSGDAPGTPGMMDIDMQMDDEDEPPTMGGDVAMGVGGSSGMSMGGGFVGGLGISTGMVVIGGQQQGLGGQDAYYKGPPLQFVQPSMLSYTIPPPSASSAAATPANHMAFNGAGQGAIGRVPRPGGNSNTGGGHHSSHHPSHGLGGGNAGQGSGGHHLTEAQKAERAARKAARKEAKRVARENGEAESSDDGRDAEGFKKYRCPVEGCNKSYKQANGLKYHLKERSFHIMSPILLGMVGFIMMACTTSTGPRYAGLLVALGGVYGATIRRSPGSHRLSLAQIYSPNMYDTNFAPRYIPPMACGAAGCLITVFAVLLLRFCLKRENAKLEAKEAMDAGRRPALDPMEVEERRTNLSGMEKGEEEVVPSHEKSNAVNSLIL</sequence>
<evidence type="ECO:0000313" key="1">
    <source>
        <dbReference type="EMBL" id="KAJ9092570.1"/>
    </source>
</evidence>
<dbReference type="Proteomes" id="UP001227268">
    <property type="component" value="Unassembled WGS sequence"/>
</dbReference>
<name>A0ACC2V0B9_9TREE</name>
<keyword evidence="2" id="KW-1185">Reference proteome</keyword>
<comment type="caution">
    <text evidence="1">The sequence shown here is derived from an EMBL/GenBank/DDBJ whole genome shotgun (WGS) entry which is preliminary data.</text>
</comment>